<dbReference type="EMBL" id="CP000595">
    <property type="protein sequence ID" value="ABO99962.1"/>
    <property type="molecule type" value="Genomic_DNA"/>
</dbReference>
<name>A4S8Q5_OSTLU</name>
<dbReference type="HOGENOM" id="CLU_620222_0_0_1"/>
<dbReference type="Gene3D" id="2.60.120.650">
    <property type="entry name" value="Cupin"/>
    <property type="match status" value="1"/>
</dbReference>
<evidence type="ECO:0000313" key="2">
    <source>
        <dbReference type="EMBL" id="ABO99962.1"/>
    </source>
</evidence>
<organism evidence="2 3">
    <name type="scientific">Ostreococcus lucimarinus (strain CCE9901)</name>
    <dbReference type="NCBI Taxonomy" id="436017"/>
    <lineage>
        <taxon>Eukaryota</taxon>
        <taxon>Viridiplantae</taxon>
        <taxon>Chlorophyta</taxon>
        <taxon>Mamiellophyceae</taxon>
        <taxon>Mamiellales</taxon>
        <taxon>Bathycoccaceae</taxon>
        <taxon>Ostreococcus</taxon>
    </lineage>
</organism>
<dbReference type="Gramene" id="ABO99962">
    <property type="protein sequence ID" value="ABO99962"/>
    <property type="gene ID" value="OSTLU_27932"/>
</dbReference>
<accession>A4S8Q5</accession>
<reference evidence="2 3" key="1">
    <citation type="journal article" date="2007" name="Proc. Natl. Acad. Sci. U.S.A.">
        <title>The tiny eukaryote Ostreococcus provides genomic insights into the paradox of plankton speciation.</title>
        <authorList>
            <person name="Palenik B."/>
            <person name="Grimwood J."/>
            <person name="Aerts A."/>
            <person name="Rouze P."/>
            <person name="Salamov A."/>
            <person name="Putnam N."/>
            <person name="Dupont C."/>
            <person name="Jorgensen R."/>
            <person name="Derelle E."/>
            <person name="Rombauts S."/>
            <person name="Zhou K."/>
            <person name="Otillar R."/>
            <person name="Merchant S.S."/>
            <person name="Podell S."/>
            <person name="Gaasterland T."/>
            <person name="Napoli C."/>
            <person name="Gendler K."/>
            <person name="Manuell A."/>
            <person name="Tai V."/>
            <person name="Vallon O."/>
            <person name="Piganeau G."/>
            <person name="Jancek S."/>
            <person name="Heijde M."/>
            <person name="Jabbari K."/>
            <person name="Bowler C."/>
            <person name="Lohr M."/>
            <person name="Robbens S."/>
            <person name="Werner G."/>
            <person name="Dubchak I."/>
            <person name="Pazour G.J."/>
            <person name="Ren Q."/>
            <person name="Paulsen I."/>
            <person name="Delwiche C."/>
            <person name="Schmutz J."/>
            <person name="Rokhsar D."/>
            <person name="Van de Peer Y."/>
            <person name="Moreau H."/>
            <person name="Grigoriev I.V."/>
        </authorList>
    </citation>
    <scope>NUCLEOTIDE SEQUENCE [LARGE SCALE GENOMIC DNA]</scope>
    <source>
        <strain evidence="2 3">CCE9901</strain>
    </source>
</reference>
<dbReference type="Pfam" id="PF08007">
    <property type="entry name" value="JmjC_2"/>
    <property type="match status" value="1"/>
</dbReference>
<dbReference type="Proteomes" id="UP000001568">
    <property type="component" value="Chromosome 15"/>
</dbReference>
<evidence type="ECO:0000313" key="3">
    <source>
        <dbReference type="Proteomes" id="UP000001568"/>
    </source>
</evidence>
<dbReference type="AlphaFoldDB" id="A4S8Q5"/>
<sequence length="442" mass="48764">MEALTRDGTTINAPFCFTAGAIGLKRALHLEAWARLRGGEFRGRDGEIFGVAGGCVGYGECEVGVYASRANGDIAEWHRDACDNATIQLVGKKQWEVEVYRDARDGAELREELRGKSRNASASDEATCGADYIEQIWTETEIVTRVIGPGETICVPRGRMHRVVPLGEGVSVSADIRMTTIESAEIAAEIAYLKAIALYDERSVSKRPVELPPIHWLPFEEEFSDGLVLGARLEYIVAAAANRSGTHDDATTYEPVRRTDGTEKLGVSARAETLRRSPTAVLHPSCACAVRDDDERGDYHVFNVKATSALTNKDLMSEFNIYVRRDSVREGEMRAFNSPVDFIEAELGRLERQSPDRGNDRRLVARDSGEFSDAVSSLRGVLYDANILLPPGNDWWFFWCNTSKRLSDAHPSGLARRDRSPAAVRIPSIQQSIGLRAIASQN</sequence>
<dbReference type="RefSeq" id="XP_001421669.1">
    <property type="nucleotide sequence ID" value="XM_001421632.1"/>
</dbReference>
<dbReference type="SUPFAM" id="SSF51197">
    <property type="entry name" value="Clavaminate synthase-like"/>
    <property type="match status" value="1"/>
</dbReference>
<dbReference type="InterPro" id="IPR003347">
    <property type="entry name" value="JmjC_dom"/>
</dbReference>
<protein>
    <recommendedName>
        <fullName evidence="1">JmjC domain-containing protein</fullName>
    </recommendedName>
</protein>
<dbReference type="OrthoDB" id="47172at2759"/>
<keyword evidence="3" id="KW-1185">Reference proteome</keyword>
<feature type="domain" description="JmjC" evidence="1">
    <location>
        <begin position="62"/>
        <end position="181"/>
    </location>
</feature>
<proteinExistence type="predicted"/>
<evidence type="ECO:0000259" key="1">
    <source>
        <dbReference type="Pfam" id="PF08007"/>
    </source>
</evidence>
<dbReference type="OMA" id="MSEFNIY"/>
<dbReference type="KEGG" id="olu:OSTLU_27932"/>
<dbReference type="eggNOG" id="ENOG502T00B">
    <property type="taxonomic scope" value="Eukaryota"/>
</dbReference>
<dbReference type="GeneID" id="5005804"/>
<gene>
    <name evidence="2" type="ORF">OSTLU_27932</name>
</gene>